<keyword evidence="1" id="KW-1185">Reference proteome</keyword>
<reference evidence="2" key="1">
    <citation type="submission" date="2025-08" db="UniProtKB">
        <authorList>
            <consortium name="RefSeq"/>
        </authorList>
    </citation>
    <scope>IDENTIFICATION</scope>
    <source>
        <tissue evidence="2">Gonads</tissue>
    </source>
</reference>
<organism evidence="1 2">
    <name type="scientific">Lingula anatina</name>
    <name type="common">Brachiopod</name>
    <name type="synonym">Lingula unguis</name>
    <dbReference type="NCBI Taxonomy" id="7574"/>
    <lineage>
        <taxon>Eukaryota</taxon>
        <taxon>Metazoa</taxon>
        <taxon>Spiralia</taxon>
        <taxon>Lophotrochozoa</taxon>
        <taxon>Brachiopoda</taxon>
        <taxon>Linguliformea</taxon>
        <taxon>Lingulata</taxon>
        <taxon>Lingulida</taxon>
        <taxon>Linguloidea</taxon>
        <taxon>Lingulidae</taxon>
        <taxon>Lingula</taxon>
    </lineage>
</organism>
<dbReference type="AlphaFoldDB" id="A0A1S3HUI7"/>
<name>A0A1S3HUI7_LINAN</name>
<dbReference type="GeneID" id="106158307"/>
<accession>A0A1S3HUI7</accession>
<proteinExistence type="predicted"/>
<dbReference type="InParanoid" id="A0A1S3HUI7"/>
<dbReference type="Proteomes" id="UP000085678">
    <property type="component" value="Unplaced"/>
</dbReference>
<dbReference type="RefSeq" id="XP_013389683.1">
    <property type="nucleotide sequence ID" value="XM_013534229.1"/>
</dbReference>
<evidence type="ECO:0000313" key="2">
    <source>
        <dbReference type="RefSeq" id="XP_013389683.1"/>
    </source>
</evidence>
<evidence type="ECO:0000313" key="1">
    <source>
        <dbReference type="Proteomes" id="UP000085678"/>
    </source>
</evidence>
<dbReference type="KEGG" id="lak:106158307"/>
<sequence length="130" mass="14046">MKRVTVRMISARCVTLPTSPCGKTVAVFAVRRPSVDCTLPVYEVDVESSVTSRTVSHAVYRRTTGCKNVLAMVIAPLSRTSVAPGVCVPNSGPASVVMSEYQETWEVILTYKQQMVFPMITMVSGSSGIV</sequence>
<protein>
    <submittedName>
        <fullName evidence="2">Uncharacterized protein LOC106158307</fullName>
    </submittedName>
</protein>
<gene>
    <name evidence="2" type="primary">LOC106158307</name>
</gene>